<sequence length="106" mass="11053">LISQKSSMNVSDLLVTYIPFCFNSIFSSNAGSGQGLSLGVLNLAIVVPQEEPWDDLFGGGNLPGFVVGAVAAACKVAFLALIVAISSCGCQARGHHGRFPLNNKTR</sequence>
<dbReference type="EMBL" id="JACEIK010003406">
    <property type="protein sequence ID" value="MCD9641614.1"/>
    <property type="molecule type" value="Genomic_DNA"/>
</dbReference>
<evidence type="ECO:0000313" key="3">
    <source>
        <dbReference type="Proteomes" id="UP000823775"/>
    </source>
</evidence>
<name>A0ABS8V4G8_DATST</name>
<evidence type="ECO:0000256" key="1">
    <source>
        <dbReference type="SAM" id="Phobius"/>
    </source>
</evidence>
<organism evidence="2 3">
    <name type="scientific">Datura stramonium</name>
    <name type="common">Jimsonweed</name>
    <name type="synonym">Common thornapple</name>
    <dbReference type="NCBI Taxonomy" id="4076"/>
    <lineage>
        <taxon>Eukaryota</taxon>
        <taxon>Viridiplantae</taxon>
        <taxon>Streptophyta</taxon>
        <taxon>Embryophyta</taxon>
        <taxon>Tracheophyta</taxon>
        <taxon>Spermatophyta</taxon>
        <taxon>Magnoliopsida</taxon>
        <taxon>eudicotyledons</taxon>
        <taxon>Gunneridae</taxon>
        <taxon>Pentapetalae</taxon>
        <taxon>asterids</taxon>
        <taxon>lamiids</taxon>
        <taxon>Solanales</taxon>
        <taxon>Solanaceae</taxon>
        <taxon>Solanoideae</taxon>
        <taxon>Datureae</taxon>
        <taxon>Datura</taxon>
    </lineage>
</organism>
<dbReference type="Proteomes" id="UP000823775">
    <property type="component" value="Unassembled WGS sequence"/>
</dbReference>
<reference evidence="2 3" key="1">
    <citation type="journal article" date="2021" name="BMC Genomics">
        <title>Datura genome reveals duplications of psychoactive alkaloid biosynthetic genes and high mutation rate following tissue culture.</title>
        <authorList>
            <person name="Rajewski A."/>
            <person name="Carter-House D."/>
            <person name="Stajich J."/>
            <person name="Litt A."/>
        </authorList>
    </citation>
    <scope>NUCLEOTIDE SEQUENCE [LARGE SCALE GENOMIC DNA]</scope>
    <source>
        <strain evidence="2">AR-01</strain>
    </source>
</reference>
<feature type="transmembrane region" description="Helical" evidence="1">
    <location>
        <begin position="62"/>
        <end position="85"/>
    </location>
</feature>
<comment type="caution">
    <text evidence="2">The sequence shown here is derived from an EMBL/GenBank/DDBJ whole genome shotgun (WGS) entry which is preliminary data.</text>
</comment>
<keyword evidence="1" id="KW-1133">Transmembrane helix</keyword>
<gene>
    <name evidence="2" type="primary">SUC1_1</name>
    <name evidence="2" type="ORF">HAX54_027912</name>
</gene>
<keyword evidence="1" id="KW-0812">Transmembrane</keyword>
<evidence type="ECO:0000313" key="2">
    <source>
        <dbReference type="EMBL" id="MCD9641614.1"/>
    </source>
</evidence>
<proteinExistence type="predicted"/>
<accession>A0ABS8V4G8</accession>
<keyword evidence="3" id="KW-1185">Reference proteome</keyword>
<keyword evidence="1" id="KW-0472">Membrane</keyword>
<protein>
    <submittedName>
        <fullName evidence="2">Transcription factor</fullName>
    </submittedName>
</protein>
<feature type="non-terminal residue" evidence="2">
    <location>
        <position position="1"/>
    </location>
</feature>